<keyword evidence="3" id="KW-0249">Electron transport</keyword>
<keyword evidence="9" id="KW-1185">Reference proteome</keyword>
<evidence type="ECO:0000256" key="2">
    <source>
        <dbReference type="ARBA" id="ARBA00022723"/>
    </source>
</evidence>
<dbReference type="InterPro" id="IPR008972">
    <property type="entry name" value="Cupredoxin"/>
</dbReference>
<evidence type="ECO:0000256" key="6">
    <source>
        <dbReference type="SAM" id="SignalP"/>
    </source>
</evidence>
<evidence type="ECO:0000256" key="3">
    <source>
        <dbReference type="ARBA" id="ARBA00022982"/>
    </source>
</evidence>
<reference evidence="8 9" key="1">
    <citation type="submission" date="2016-10" db="EMBL/GenBank/DDBJ databases">
        <authorList>
            <person name="de Groot N.N."/>
        </authorList>
    </citation>
    <scope>NUCLEOTIDE SEQUENCE [LARGE SCALE GENOMIC DNA]</scope>
    <source>
        <strain evidence="8 9">DSM 43357</strain>
    </source>
</reference>
<evidence type="ECO:0000313" key="8">
    <source>
        <dbReference type="EMBL" id="SEN00022.1"/>
    </source>
</evidence>
<feature type="chain" id="PRO_5039647632" evidence="6">
    <location>
        <begin position="27"/>
        <end position="178"/>
    </location>
</feature>
<dbReference type="InterPro" id="IPR028871">
    <property type="entry name" value="BlueCu_1_BS"/>
</dbReference>
<keyword evidence="4" id="KW-0186">Copper</keyword>
<evidence type="ECO:0000313" key="9">
    <source>
        <dbReference type="Proteomes" id="UP000198953"/>
    </source>
</evidence>
<dbReference type="PROSITE" id="PS00079">
    <property type="entry name" value="MULTICOPPER_OXIDASE1"/>
    <property type="match status" value="1"/>
</dbReference>
<dbReference type="InterPro" id="IPR033138">
    <property type="entry name" value="Cu_oxidase_CS"/>
</dbReference>
<proteinExistence type="predicted"/>
<keyword evidence="1" id="KW-0813">Transport</keyword>
<feature type="signal peptide" evidence="6">
    <location>
        <begin position="1"/>
        <end position="26"/>
    </location>
</feature>
<dbReference type="RefSeq" id="WP_218154120.1">
    <property type="nucleotide sequence ID" value="NZ_FOBF01000020.1"/>
</dbReference>
<feature type="domain" description="Blue (type 1) copper" evidence="7">
    <location>
        <begin position="60"/>
        <end position="176"/>
    </location>
</feature>
<accession>A0A1H8CYN2</accession>
<evidence type="ECO:0000259" key="7">
    <source>
        <dbReference type="Pfam" id="PF00127"/>
    </source>
</evidence>
<dbReference type="Gene3D" id="2.60.40.420">
    <property type="entry name" value="Cupredoxins - blue copper proteins"/>
    <property type="match status" value="1"/>
</dbReference>
<feature type="region of interest" description="Disordered" evidence="5">
    <location>
        <begin position="107"/>
        <end position="144"/>
    </location>
</feature>
<dbReference type="Proteomes" id="UP000198953">
    <property type="component" value="Unassembled WGS sequence"/>
</dbReference>
<evidence type="ECO:0000256" key="4">
    <source>
        <dbReference type="ARBA" id="ARBA00023008"/>
    </source>
</evidence>
<dbReference type="PROSITE" id="PS00196">
    <property type="entry name" value="COPPER_BLUE"/>
    <property type="match status" value="1"/>
</dbReference>
<evidence type="ECO:0000256" key="5">
    <source>
        <dbReference type="SAM" id="MobiDB-lite"/>
    </source>
</evidence>
<protein>
    <submittedName>
        <fullName evidence="8">Copper binding protein, plastocyanin/azurin family</fullName>
    </submittedName>
</protein>
<organism evidence="8 9">
    <name type="scientific">Nonomuraea pusilla</name>
    <dbReference type="NCBI Taxonomy" id="46177"/>
    <lineage>
        <taxon>Bacteria</taxon>
        <taxon>Bacillati</taxon>
        <taxon>Actinomycetota</taxon>
        <taxon>Actinomycetes</taxon>
        <taxon>Streptosporangiales</taxon>
        <taxon>Streptosporangiaceae</taxon>
        <taxon>Nonomuraea</taxon>
    </lineage>
</organism>
<dbReference type="AlphaFoldDB" id="A0A1H8CYN2"/>
<dbReference type="Pfam" id="PF00127">
    <property type="entry name" value="Copper-bind"/>
    <property type="match status" value="1"/>
</dbReference>
<keyword evidence="2" id="KW-0479">Metal-binding</keyword>
<keyword evidence="6" id="KW-0732">Signal</keyword>
<dbReference type="GO" id="GO:0005507">
    <property type="term" value="F:copper ion binding"/>
    <property type="evidence" value="ECO:0007669"/>
    <property type="project" value="InterPro"/>
</dbReference>
<dbReference type="STRING" id="46177.SAMN05660976_06589"/>
<dbReference type="GO" id="GO:0009055">
    <property type="term" value="F:electron transfer activity"/>
    <property type="evidence" value="ECO:0007669"/>
    <property type="project" value="InterPro"/>
</dbReference>
<dbReference type="InterPro" id="IPR000923">
    <property type="entry name" value="BlueCu_1"/>
</dbReference>
<feature type="compositionally biased region" description="Low complexity" evidence="5">
    <location>
        <begin position="34"/>
        <end position="46"/>
    </location>
</feature>
<evidence type="ECO:0000256" key="1">
    <source>
        <dbReference type="ARBA" id="ARBA00022448"/>
    </source>
</evidence>
<name>A0A1H8CYN2_9ACTN</name>
<sequence length="178" mass="18201">MRLHDVRLVGTAAAAMLAATVAGAPAAEARQGQVQGQAQQQAQAQECTPPPLPSQVVDVTLTDSGNTMRLTVKPAKVKAGQVSLLARNTGTFAHEAVVLPLAQGQTVGRRPIGSDSRASETGSVGEASKNCGKGEGEGIAPGSAGWTTLTLRPGKYEVICNFPGHYAAGMRAELDVTG</sequence>
<dbReference type="EMBL" id="FOBF01000020">
    <property type="protein sequence ID" value="SEN00022.1"/>
    <property type="molecule type" value="Genomic_DNA"/>
</dbReference>
<gene>
    <name evidence="8" type="ORF">SAMN05660976_06589</name>
</gene>
<feature type="region of interest" description="Disordered" evidence="5">
    <location>
        <begin position="34"/>
        <end position="53"/>
    </location>
</feature>
<dbReference type="SUPFAM" id="SSF49503">
    <property type="entry name" value="Cupredoxins"/>
    <property type="match status" value="1"/>
</dbReference>